<gene>
    <name evidence="10" type="ORF">LBV24_02995</name>
</gene>
<dbReference type="NCBIfam" id="NF003198">
    <property type="entry name" value="PRK04169.1-2"/>
    <property type="match status" value="1"/>
</dbReference>
<organism evidence="10 11">
    <name type="scientific">Winogradskyella vincentii</name>
    <dbReference type="NCBI Taxonomy" id="2877122"/>
    <lineage>
        <taxon>Bacteria</taxon>
        <taxon>Pseudomonadati</taxon>
        <taxon>Bacteroidota</taxon>
        <taxon>Flavobacteriia</taxon>
        <taxon>Flavobacteriales</taxon>
        <taxon>Flavobacteriaceae</taxon>
        <taxon>Winogradskyella</taxon>
    </lineage>
</organism>
<proteinExistence type="inferred from homology"/>
<evidence type="ECO:0000256" key="7">
    <source>
        <dbReference type="ARBA" id="ARBA00023264"/>
    </source>
</evidence>
<dbReference type="Proteomes" id="UP001198402">
    <property type="component" value="Unassembled WGS sequence"/>
</dbReference>
<keyword evidence="2 9" id="KW-0808">Transferase</keyword>
<feature type="binding site" evidence="9">
    <location>
        <begin position="203"/>
        <end position="204"/>
    </location>
    <ligand>
        <name>sn-glycerol 1-phosphate</name>
        <dbReference type="ChEBI" id="CHEBI:57685"/>
    </ligand>
</feature>
<feature type="binding site" evidence="9">
    <location>
        <begin position="172"/>
        <end position="178"/>
    </location>
    <ligand>
        <name>sn-glycerol 1-phosphate</name>
        <dbReference type="ChEBI" id="CHEBI:57685"/>
    </ligand>
</feature>
<dbReference type="NCBIfam" id="TIGR01768">
    <property type="entry name" value="GGGP-family"/>
    <property type="match status" value="1"/>
</dbReference>
<evidence type="ECO:0000256" key="5">
    <source>
        <dbReference type="ARBA" id="ARBA00023098"/>
    </source>
</evidence>
<keyword evidence="4 9" id="KW-0460">Magnesium</keyword>
<evidence type="ECO:0000313" key="10">
    <source>
        <dbReference type="EMBL" id="MCA0152167.1"/>
    </source>
</evidence>
<keyword evidence="3 9" id="KW-0479">Metal-binding</keyword>
<keyword evidence="7 9" id="KW-1208">Phospholipid metabolism</keyword>
<comment type="similarity">
    <text evidence="9">Belongs to the GGGP/HepGP synthase family. Group II subfamily.</text>
</comment>
<evidence type="ECO:0000256" key="6">
    <source>
        <dbReference type="ARBA" id="ARBA00023209"/>
    </source>
</evidence>
<keyword evidence="1 9" id="KW-0444">Lipid biosynthesis</keyword>
<dbReference type="InterPro" id="IPR038597">
    <property type="entry name" value="GGGP/HepGP_synthase_sf"/>
</dbReference>
<dbReference type="RefSeq" id="WP_224477104.1">
    <property type="nucleotide sequence ID" value="NZ_JAIUJS010000001.1"/>
</dbReference>
<comment type="caution">
    <text evidence="10">The sequence shown here is derived from an EMBL/GenBank/DDBJ whole genome shotgun (WGS) entry which is preliminary data.</text>
</comment>
<keyword evidence="5 9" id="KW-0443">Lipid metabolism</keyword>
<accession>A0ABS7XWZ0</accession>
<dbReference type="Pfam" id="PF01884">
    <property type="entry name" value="PcrB"/>
    <property type="match status" value="1"/>
</dbReference>
<evidence type="ECO:0000256" key="2">
    <source>
        <dbReference type="ARBA" id="ARBA00022679"/>
    </source>
</evidence>
<evidence type="ECO:0000256" key="1">
    <source>
        <dbReference type="ARBA" id="ARBA00022516"/>
    </source>
</evidence>
<name>A0ABS7XWZ0_9FLAO</name>
<reference evidence="11" key="1">
    <citation type="submission" date="2023-07" db="EMBL/GenBank/DDBJ databases">
        <authorList>
            <person name="Yue Y."/>
        </authorList>
    </citation>
    <scope>NUCLEOTIDE SEQUENCE [LARGE SCALE GENOMIC DNA]</scope>
    <source>
        <strain evidence="11">2Y89</strain>
    </source>
</reference>
<feature type="binding site" evidence="9">
    <location>
        <position position="53"/>
    </location>
    <ligand>
        <name>Mg(2+)</name>
        <dbReference type="ChEBI" id="CHEBI:18420"/>
    </ligand>
</feature>
<evidence type="ECO:0000256" key="4">
    <source>
        <dbReference type="ARBA" id="ARBA00022842"/>
    </source>
</evidence>
<dbReference type="EMBL" id="JAIUJS010000001">
    <property type="protein sequence ID" value="MCA0152167.1"/>
    <property type="molecule type" value="Genomic_DNA"/>
</dbReference>
<comment type="function">
    <text evidence="9">Prenyltransferase that catalyzes the transfer of the geranylgeranyl moiety of geranylgeranyl diphosphate (GGPP) to the C3 hydroxyl of sn-glycerol-1-phosphate (G1P).</text>
</comment>
<evidence type="ECO:0000256" key="3">
    <source>
        <dbReference type="ARBA" id="ARBA00022723"/>
    </source>
</evidence>
<protein>
    <recommendedName>
        <fullName evidence="9">Geranylgeranylglyceryl phosphate synthase</fullName>
        <shortName evidence="9">GGGP synthase</shortName>
        <shortName evidence="9">GGGPS</shortName>
        <ecNumber evidence="9">2.5.1.41</ecNumber>
    </recommendedName>
    <alternativeName>
        <fullName evidence="9">(S)-3-O-geranylgeranylglyceryl phosphate synthase</fullName>
    </alternativeName>
    <alternativeName>
        <fullName evidence="9">Phosphoglycerol geranylgeranyltransferase</fullName>
    </alternativeName>
</protein>
<comment type="catalytic activity">
    <reaction evidence="8 9">
        <text>sn-glycerol 1-phosphate + (2E,6E,10E)-geranylgeranyl diphosphate = sn-3-O-(geranylgeranyl)glycerol 1-phosphate + diphosphate</text>
        <dbReference type="Rhea" id="RHEA:23404"/>
        <dbReference type="ChEBI" id="CHEBI:33019"/>
        <dbReference type="ChEBI" id="CHEBI:57677"/>
        <dbReference type="ChEBI" id="CHEBI:57685"/>
        <dbReference type="ChEBI" id="CHEBI:58756"/>
        <dbReference type="EC" id="2.5.1.41"/>
    </reaction>
</comment>
<evidence type="ECO:0000256" key="9">
    <source>
        <dbReference type="HAMAP-Rule" id="MF_00112"/>
    </source>
</evidence>
<feature type="binding site" evidence="9">
    <location>
        <begin position="225"/>
        <end position="226"/>
    </location>
    <ligand>
        <name>sn-glycerol 1-phosphate</name>
        <dbReference type="ChEBI" id="CHEBI:57685"/>
    </ligand>
</feature>
<keyword evidence="11" id="KW-1185">Reference proteome</keyword>
<dbReference type="SUPFAM" id="SSF51395">
    <property type="entry name" value="FMN-linked oxidoreductases"/>
    <property type="match status" value="1"/>
</dbReference>
<dbReference type="InterPro" id="IPR008205">
    <property type="entry name" value="GGGP_HepGP_synthase"/>
</dbReference>
<feature type="binding site" evidence="9">
    <location>
        <position position="24"/>
    </location>
    <ligand>
        <name>Mg(2+)</name>
        <dbReference type="ChEBI" id="CHEBI:18420"/>
    </ligand>
</feature>
<comment type="caution">
    <text evidence="9">Lacks conserved residue(s) required for the propagation of feature annotation.</text>
</comment>
<sequence>MKNLYKDIIINSQIAKTQLAVLIDPDKMEIKNISSFIGKVNRSIATHIFVGGSEVDTNIDEQILEIKSHTKLPVILFPGDTNQISPEADGILFLSLISGRNPDYLIGKHVEAVPKLSTTNLEILPTGYLLVENGKKTSVEKVSKTTPMLRADIDLIRDTAKAGELLGMKLIYLEAGSGAIQPIDSDIISKVKGSLNIPLIIGGGIKTKQDLNNAYGAGADIVVVGTAFEKDESFFEDLLKPEFKITAN</sequence>
<comment type="cofactor">
    <cofactor evidence="9">
        <name>Mg(2+)</name>
        <dbReference type="ChEBI" id="CHEBI:18420"/>
    </cofactor>
</comment>
<dbReference type="HAMAP" id="MF_00112">
    <property type="entry name" value="GGGP_HepGP_synthase"/>
    <property type="match status" value="1"/>
</dbReference>
<keyword evidence="6 9" id="KW-0594">Phospholipid biosynthesis</keyword>
<dbReference type="PANTHER" id="PTHR40029:SF2">
    <property type="entry name" value="HEPTAPRENYLGLYCERYL PHOSPHATE SYNTHASE"/>
    <property type="match status" value="1"/>
</dbReference>
<evidence type="ECO:0000313" key="11">
    <source>
        <dbReference type="Proteomes" id="UP001198402"/>
    </source>
</evidence>
<dbReference type="InterPro" id="IPR010946">
    <property type="entry name" value="GGGP_synth"/>
</dbReference>
<evidence type="ECO:0000256" key="8">
    <source>
        <dbReference type="ARBA" id="ARBA00047288"/>
    </source>
</evidence>
<dbReference type="Gene3D" id="3.20.20.390">
    <property type="entry name" value="FMN-linked oxidoreductases"/>
    <property type="match status" value="1"/>
</dbReference>
<dbReference type="EC" id="2.5.1.41" evidence="9"/>
<dbReference type="NCBIfam" id="TIGR01769">
    <property type="entry name" value="GGGP"/>
    <property type="match status" value="1"/>
</dbReference>
<dbReference type="PANTHER" id="PTHR40029">
    <property type="match status" value="1"/>
</dbReference>
<dbReference type="InterPro" id="IPR039074">
    <property type="entry name" value="GGGP/HepGP_synthase_I"/>
</dbReference>